<gene>
    <name evidence="1" type="ORF">OBE_05618</name>
</gene>
<comment type="caution">
    <text evidence="1">The sequence shown here is derived from an EMBL/GenBank/DDBJ whole genome shotgun (WGS) entry which is preliminary data.</text>
</comment>
<evidence type="ECO:0000313" key="1">
    <source>
        <dbReference type="EMBL" id="EKC67088.1"/>
    </source>
</evidence>
<dbReference type="EMBL" id="AJWZ01003851">
    <property type="protein sequence ID" value="EKC67088.1"/>
    <property type="molecule type" value="Genomic_DNA"/>
</dbReference>
<protein>
    <submittedName>
        <fullName evidence="1">Adhesin</fullName>
    </submittedName>
</protein>
<dbReference type="PROSITE" id="PS51257">
    <property type="entry name" value="PROKAR_LIPOPROTEIN"/>
    <property type="match status" value="1"/>
</dbReference>
<proteinExistence type="predicted"/>
<dbReference type="Gene3D" id="2.60.40.1740">
    <property type="entry name" value="hypothetical protein (bacova_03559)"/>
    <property type="match status" value="1"/>
</dbReference>
<organism evidence="1">
    <name type="scientific">human gut metagenome</name>
    <dbReference type="NCBI Taxonomy" id="408170"/>
    <lineage>
        <taxon>unclassified sequences</taxon>
        <taxon>metagenomes</taxon>
        <taxon>organismal metagenomes</taxon>
    </lineage>
</organism>
<reference evidence="1" key="1">
    <citation type="journal article" date="2013" name="Environ. Microbiol.">
        <title>Microbiota from the distal guts of lean and obese adolescents exhibit partial functional redundancy besides clear differences in community structure.</title>
        <authorList>
            <person name="Ferrer M."/>
            <person name="Ruiz A."/>
            <person name="Lanza F."/>
            <person name="Haange S.B."/>
            <person name="Oberbach A."/>
            <person name="Till H."/>
            <person name="Bargiela R."/>
            <person name="Campoy C."/>
            <person name="Segura M.T."/>
            <person name="Richter M."/>
            <person name="von Bergen M."/>
            <person name="Seifert J."/>
            <person name="Suarez A."/>
        </authorList>
    </citation>
    <scope>NUCLEOTIDE SEQUENCE</scope>
</reference>
<name>K1TBN9_9ZZZZ</name>
<dbReference type="AlphaFoldDB" id="K1TBN9"/>
<feature type="non-terminal residue" evidence="1">
    <location>
        <position position="76"/>
    </location>
</feature>
<sequence>MMKTMKMNKYFSMAALGALALTFGSCENGTPEFDDYEGGTSVYFAHQNVERILVLGNDENRDNTKDNEHIINIVST</sequence>
<accession>K1TBN9</accession>